<evidence type="ECO:0000313" key="2">
    <source>
        <dbReference type="Proteomes" id="UP000219565"/>
    </source>
</evidence>
<proteinExistence type="predicted"/>
<accession>A0A285LU11</accession>
<protein>
    <submittedName>
        <fullName evidence="1">Uncharacterized protein</fullName>
    </submittedName>
</protein>
<evidence type="ECO:0000313" key="1">
    <source>
        <dbReference type="EMBL" id="SNY87607.1"/>
    </source>
</evidence>
<dbReference type="Proteomes" id="UP000219565">
    <property type="component" value="Unassembled WGS sequence"/>
</dbReference>
<reference evidence="1 2" key="1">
    <citation type="submission" date="2017-09" db="EMBL/GenBank/DDBJ databases">
        <authorList>
            <person name="Ehlers B."/>
            <person name="Leendertz F.H."/>
        </authorList>
    </citation>
    <scope>NUCLEOTIDE SEQUENCE [LARGE SCALE GENOMIC DNA]</scope>
    <source>
        <strain evidence="1 2">DSM 45537</strain>
    </source>
</reference>
<gene>
    <name evidence="1" type="ORF">SAMN04244553_4555</name>
</gene>
<keyword evidence="2" id="KW-1185">Reference proteome</keyword>
<dbReference type="AlphaFoldDB" id="A0A285LU11"/>
<sequence>MTPPGQVITAAMPVPPAVALPVPAPAAGTGTLPARPVTVVNGTRVPVVSPFVYAAFSGLAAPAALCSPSASAVAAAGGAGLLTAPTLSSQFVVPDFGDTASATARVLVGSGGAVVLSASFDADSREVAGDAAFGIAGVLSTETTPYCAALPSFYARGAATADASNPPG</sequence>
<organism evidence="1 2">
    <name type="scientific">Nocardia amikacinitolerans</name>
    <dbReference type="NCBI Taxonomy" id="756689"/>
    <lineage>
        <taxon>Bacteria</taxon>
        <taxon>Bacillati</taxon>
        <taxon>Actinomycetota</taxon>
        <taxon>Actinomycetes</taxon>
        <taxon>Mycobacteriales</taxon>
        <taxon>Nocardiaceae</taxon>
        <taxon>Nocardia</taxon>
    </lineage>
</organism>
<dbReference type="EMBL" id="OBEG01000004">
    <property type="protein sequence ID" value="SNY87607.1"/>
    <property type="molecule type" value="Genomic_DNA"/>
</dbReference>
<name>A0A285LU11_9NOCA</name>